<evidence type="ECO:0000313" key="3">
    <source>
        <dbReference type="EMBL" id="RAM03289.1"/>
    </source>
</evidence>
<gene>
    <name evidence="3" type="ORF">DO021_04200</name>
    <name evidence="2" type="ORF">EYB58_06280</name>
</gene>
<evidence type="ECO:0000313" key="5">
    <source>
        <dbReference type="Proteomes" id="UP000293902"/>
    </source>
</evidence>
<dbReference type="SUPFAM" id="SSF51658">
    <property type="entry name" value="Xylose isomerase-like"/>
    <property type="match status" value="1"/>
</dbReference>
<dbReference type="InterPro" id="IPR013022">
    <property type="entry name" value="Xyl_isomerase-like_TIM-brl"/>
</dbReference>
<keyword evidence="3" id="KW-0413">Isomerase</keyword>
<name>A0A328FG06_9BACT</name>
<dbReference type="RefSeq" id="WP_111954030.1">
    <property type="nucleotide sequence ID" value="NZ_CP036313.1"/>
</dbReference>
<proteinExistence type="predicted"/>
<dbReference type="EMBL" id="CP036313">
    <property type="protein sequence ID" value="QBH12555.1"/>
    <property type="molecule type" value="Genomic_DNA"/>
</dbReference>
<dbReference type="AlphaFoldDB" id="A0A328FG06"/>
<dbReference type="InterPro" id="IPR036237">
    <property type="entry name" value="Xyl_isomerase-like_sf"/>
</dbReference>
<dbReference type="GO" id="GO:0016853">
    <property type="term" value="F:isomerase activity"/>
    <property type="evidence" value="ECO:0007669"/>
    <property type="project" value="UniProtKB-KW"/>
</dbReference>
<dbReference type="OrthoDB" id="9792261at2"/>
<accession>A0A328FG06</accession>
<organism evidence="3 4">
    <name type="scientific">Desulfobacter hydrogenophilus</name>
    <dbReference type="NCBI Taxonomy" id="2291"/>
    <lineage>
        <taxon>Bacteria</taxon>
        <taxon>Pseudomonadati</taxon>
        <taxon>Thermodesulfobacteriota</taxon>
        <taxon>Desulfobacteria</taxon>
        <taxon>Desulfobacterales</taxon>
        <taxon>Desulfobacteraceae</taxon>
        <taxon>Desulfobacter</taxon>
    </lineage>
</organism>
<reference evidence="2 5" key="2">
    <citation type="submission" date="2019-02" db="EMBL/GenBank/DDBJ databases">
        <title>Complete genome sequence of Desulfobacter hydrogenophilus AcRS1.</title>
        <authorList>
            <person name="Marietou A."/>
            <person name="Lund M.B."/>
            <person name="Marshall I.P.G."/>
            <person name="Schreiber L."/>
            <person name="Jorgensen B."/>
        </authorList>
    </citation>
    <scope>NUCLEOTIDE SEQUENCE [LARGE SCALE GENOMIC DNA]</scope>
    <source>
        <strain evidence="2 5">AcRS1</strain>
    </source>
</reference>
<protein>
    <submittedName>
        <fullName evidence="3">Sugar phosphate isomerase/epimerase</fullName>
    </submittedName>
</protein>
<dbReference type="Pfam" id="PF01261">
    <property type="entry name" value="AP_endonuc_2"/>
    <property type="match status" value="1"/>
</dbReference>
<dbReference type="Proteomes" id="UP000248798">
    <property type="component" value="Unassembled WGS sequence"/>
</dbReference>
<evidence type="ECO:0000259" key="1">
    <source>
        <dbReference type="Pfam" id="PF01261"/>
    </source>
</evidence>
<sequence length="264" mass="30196">MLKRPFKLATTSFIYPGHIIPNVKKIGAFFDEIELLVFESKPEAVMPRRDDVRELTELSRDLDLTYNVHLPTDINLSAPDHRLRRDAADTLKRVIERFSIAPVTSFTLHLEMDKPMPSQDGIKAWQNNARQGLELLVPTLEDPAKISVETLWYPPDLFKDLINEFGLSVCADLGHHIKYGYDIPRTFELFGPKINLIHLHGVDTRLEPPRTHIGLDEMVPGEFRKIMDHLKHYTETVSIEVFKLAHLQGSLEALSKIFNGIPCI</sequence>
<keyword evidence="5" id="KW-1185">Reference proteome</keyword>
<evidence type="ECO:0000313" key="2">
    <source>
        <dbReference type="EMBL" id="QBH12555.1"/>
    </source>
</evidence>
<dbReference type="NCBIfam" id="NF041277">
    <property type="entry name" value="coba_remo_CbiR"/>
    <property type="match status" value="1"/>
</dbReference>
<reference evidence="3 4" key="1">
    <citation type="submission" date="2018-06" db="EMBL/GenBank/DDBJ databases">
        <title>Complete Genome Sequence of Desulfobacter hydrogenophilus (DSM3380).</title>
        <authorList>
            <person name="Marietou A."/>
            <person name="Schreiber L."/>
            <person name="Marshall I."/>
            <person name="Jorgensen B."/>
        </authorList>
    </citation>
    <scope>NUCLEOTIDE SEQUENCE [LARGE SCALE GENOMIC DNA]</scope>
    <source>
        <strain evidence="3 4">DSM 3380</strain>
    </source>
</reference>
<dbReference type="Gene3D" id="3.20.20.150">
    <property type="entry name" value="Divalent-metal-dependent TIM barrel enzymes"/>
    <property type="match status" value="1"/>
</dbReference>
<evidence type="ECO:0000313" key="4">
    <source>
        <dbReference type="Proteomes" id="UP000248798"/>
    </source>
</evidence>
<dbReference type="Proteomes" id="UP000293902">
    <property type="component" value="Chromosome"/>
</dbReference>
<dbReference type="EMBL" id="QLNI01000006">
    <property type="protein sequence ID" value="RAM03289.1"/>
    <property type="molecule type" value="Genomic_DNA"/>
</dbReference>
<feature type="domain" description="Xylose isomerase-like TIM barrel" evidence="1">
    <location>
        <begin position="23"/>
        <end position="243"/>
    </location>
</feature>